<sequence>MASTEAEYDFGSLIEDLKDIDVSIEILDDTKSALKKGTAGTNHEQYAIINKLIKSMLTEPARSIVYDGLKYIFVRCIEQQGKPLVYIFVSFDFDKNNKKRGMLITSIKLALIFTFDNMKMKPITAKIINVLDQYLAELN</sequence>
<comment type="caution">
    <text evidence="1">The sequence shown here is derived from an EMBL/GenBank/DDBJ whole genome shotgun (WGS) entry which is preliminary data.</text>
</comment>
<dbReference type="AlphaFoldDB" id="A0A0F9YUR2"/>
<name>A0A0F9YUR2_9MICR</name>
<reference evidence="1 2" key="1">
    <citation type="journal article" date="2015" name="Environ. Microbiol.">
        <title>Genome analyses suggest the presence of polyploidy and recent human-driven expansions in eight global populations of the honeybee pathogen Nosema ceranae.</title>
        <authorList>
            <person name="Pelin A."/>
            <person name="Selman M."/>
            <person name="Aris-Brosou S."/>
            <person name="Farinelli L."/>
            <person name="Corradi N."/>
        </authorList>
    </citation>
    <scope>NUCLEOTIDE SEQUENCE [LARGE SCALE GENOMIC DNA]</scope>
    <source>
        <strain evidence="1 2">PA08 1199</strain>
    </source>
</reference>
<dbReference type="VEuPathDB" id="MicrosporidiaDB:AAJ76_600094913"/>
<dbReference type="GeneID" id="36321090"/>
<evidence type="ECO:0000313" key="1">
    <source>
        <dbReference type="EMBL" id="KKO76177.1"/>
    </source>
</evidence>
<gene>
    <name evidence="1" type="ORF">AAJ76_600094913</name>
</gene>
<dbReference type="EMBL" id="JPQZ01000006">
    <property type="protein sequence ID" value="KKO76177.1"/>
    <property type="molecule type" value="Genomic_DNA"/>
</dbReference>
<accession>A0A0F9YUR2</accession>
<dbReference type="OrthoDB" id="2188238at2759"/>
<keyword evidence="2" id="KW-1185">Reference proteome</keyword>
<dbReference type="VEuPathDB" id="MicrosporidiaDB:G9O61_00g017780"/>
<dbReference type="VEuPathDB" id="MicrosporidiaDB:NCER_100346"/>
<proteinExistence type="predicted"/>
<protein>
    <submittedName>
        <fullName evidence="1">Uncharacterized protein</fullName>
    </submittedName>
</protein>
<evidence type="ECO:0000313" key="2">
    <source>
        <dbReference type="Proteomes" id="UP000034350"/>
    </source>
</evidence>
<organism evidence="1 2">
    <name type="scientific">Vairimorpha ceranae</name>
    <dbReference type="NCBI Taxonomy" id="40302"/>
    <lineage>
        <taxon>Eukaryota</taxon>
        <taxon>Fungi</taxon>
        <taxon>Fungi incertae sedis</taxon>
        <taxon>Microsporidia</taxon>
        <taxon>Nosematidae</taxon>
        <taxon>Vairimorpha</taxon>
    </lineage>
</organism>
<dbReference type="Proteomes" id="UP000034350">
    <property type="component" value="Unassembled WGS sequence"/>
</dbReference>
<dbReference type="RefSeq" id="XP_024331919.1">
    <property type="nucleotide sequence ID" value="XM_024476140.1"/>
</dbReference>